<accession>A0A317PQF5</accession>
<dbReference type="AlphaFoldDB" id="A0A317PQF5"/>
<protein>
    <submittedName>
        <fullName evidence="1">Uncharacterized protein</fullName>
    </submittedName>
</protein>
<dbReference type="EMBL" id="QGTR01000002">
    <property type="protein sequence ID" value="PWW02188.1"/>
    <property type="molecule type" value="Genomic_DNA"/>
</dbReference>
<reference evidence="1 2" key="1">
    <citation type="submission" date="2018-05" db="EMBL/GenBank/DDBJ databases">
        <title>Genomic Encyclopedia of Type Strains, Phase IV (KMG-IV): sequencing the most valuable type-strain genomes for metagenomic binning, comparative biology and taxonomic classification.</title>
        <authorList>
            <person name="Goeker M."/>
        </authorList>
    </citation>
    <scope>NUCLEOTIDE SEQUENCE [LARGE SCALE GENOMIC DNA]</scope>
    <source>
        <strain evidence="1 2">DSM 16791</strain>
    </source>
</reference>
<comment type="caution">
    <text evidence="1">The sequence shown here is derived from an EMBL/GenBank/DDBJ whole genome shotgun (WGS) entry which is preliminary data.</text>
</comment>
<gene>
    <name evidence="1" type="ORF">DFR52_102856</name>
</gene>
<organism evidence="1 2">
    <name type="scientific">Hoeflea marina</name>
    <dbReference type="NCBI Taxonomy" id="274592"/>
    <lineage>
        <taxon>Bacteria</taxon>
        <taxon>Pseudomonadati</taxon>
        <taxon>Pseudomonadota</taxon>
        <taxon>Alphaproteobacteria</taxon>
        <taxon>Hyphomicrobiales</taxon>
        <taxon>Rhizobiaceae</taxon>
        <taxon>Hoeflea</taxon>
    </lineage>
</organism>
<evidence type="ECO:0000313" key="1">
    <source>
        <dbReference type="EMBL" id="PWW02188.1"/>
    </source>
</evidence>
<evidence type="ECO:0000313" key="2">
    <source>
        <dbReference type="Proteomes" id="UP000246352"/>
    </source>
</evidence>
<dbReference type="RefSeq" id="WP_110031892.1">
    <property type="nucleotide sequence ID" value="NZ_QGTR01000002.1"/>
</dbReference>
<keyword evidence="2" id="KW-1185">Reference proteome</keyword>
<name>A0A317PQF5_9HYPH</name>
<proteinExistence type="predicted"/>
<dbReference type="Proteomes" id="UP000246352">
    <property type="component" value="Unassembled WGS sequence"/>
</dbReference>
<sequence length="138" mass="14641">MAKPDAKPLSERNLAATRKAFAGLLRFLVRSTARLEATGGGEGLLVRADHQSRRFALPVIAAARARGLLEGNDAEVRLSMAGRAALRRLLADPDSAFQDQHRDLARRADASGDTILVNSLESPLAALGRIRTGMASAG</sequence>